<proteinExistence type="predicted"/>
<dbReference type="EMBL" id="JARBHB010000002">
    <property type="protein sequence ID" value="KAJ8891574.1"/>
    <property type="molecule type" value="Genomic_DNA"/>
</dbReference>
<feature type="region of interest" description="Disordered" evidence="1">
    <location>
        <begin position="125"/>
        <end position="146"/>
    </location>
</feature>
<evidence type="ECO:0000313" key="3">
    <source>
        <dbReference type="Proteomes" id="UP001159363"/>
    </source>
</evidence>
<protein>
    <submittedName>
        <fullName evidence="2">Uncharacterized protein</fullName>
    </submittedName>
</protein>
<reference evidence="2 3" key="1">
    <citation type="submission" date="2023-02" db="EMBL/GenBank/DDBJ databases">
        <title>LHISI_Scaffold_Assembly.</title>
        <authorList>
            <person name="Stuart O.P."/>
            <person name="Cleave R."/>
            <person name="Magrath M.J.L."/>
            <person name="Mikheyev A.S."/>
        </authorList>
    </citation>
    <scope>NUCLEOTIDE SEQUENCE [LARGE SCALE GENOMIC DNA]</scope>
    <source>
        <strain evidence="2">Daus_M_001</strain>
        <tissue evidence="2">Leg muscle</tissue>
    </source>
</reference>
<name>A0ABQ9I4J4_9NEOP</name>
<accession>A0ABQ9I4J4</accession>
<evidence type="ECO:0000313" key="2">
    <source>
        <dbReference type="EMBL" id="KAJ8891574.1"/>
    </source>
</evidence>
<organism evidence="2 3">
    <name type="scientific">Dryococelus australis</name>
    <dbReference type="NCBI Taxonomy" id="614101"/>
    <lineage>
        <taxon>Eukaryota</taxon>
        <taxon>Metazoa</taxon>
        <taxon>Ecdysozoa</taxon>
        <taxon>Arthropoda</taxon>
        <taxon>Hexapoda</taxon>
        <taxon>Insecta</taxon>
        <taxon>Pterygota</taxon>
        <taxon>Neoptera</taxon>
        <taxon>Polyneoptera</taxon>
        <taxon>Phasmatodea</taxon>
        <taxon>Verophasmatodea</taxon>
        <taxon>Anareolatae</taxon>
        <taxon>Phasmatidae</taxon>
        <taxon>Eurycanthinae</taxon>
        <taxon>Dryococelus</taxon>
    </lineage>
</organism>
<keyword evidence="3" id="KW-1185">Reference proteome</keyword>
<comment type="caution">
    <text evidence="2">The sequence shown here is derived from an EMBL/GenBank/DDBJ whole genome shotgun (WGS) entry which is preliminary data.</text>
</comment>
<sequence length="173" mass="20069">MPWEVPTEILLDEWKLLQLECDEEGSRNKRFVLYWLQFMEIQDFNSSPKYPTENADAVRSLSPSCRPLTPARSTMSERTLNAPMTAKSTLLTYDNKPHLIPISKELLDIRRVAYKSYNAYNEEERRVAEEENRKMKNPHKNTEANERLKKALRNKNQAALAQAMIGGVAKVQE</sequence>
<dbReference type="Proteomes" id="UP001159363">
    <property type="component" value="Chromosome 2"/>
</dbReference>
<evidence type="ECO:0000256" key="1">
    <source>
        <dbReference type="SAM" id="MobiDB-lite"/>
    </source>
</evidence>
<gene>
    <name evidence="2" type="ORF">PR048_004102</name>
</gene>